<protein>
    <submittedName>
        <fullName evidence="2">Uncharacterized protein</fullName>
    </submittedName>
</protein>
<accession>A0A2P1PQ31</accession>
<dbReference type="EMBL" id="CP027860">
    <property type="protein sequence ID" value="AVP96940.1"/>
    <property type="molecule type" value="Genomic_DNA"/>
</dbReference>
<dbReference type="AlphaFoldDB" id="A0A2P1PQ31"/>
<proteinExistence type="predicted"/>
<dbReference type="KEGG" id="xba:C7S18_06885"/>
<sequence>MTSPQTHTGSIPGAAIGAGNFSLQLMVTGGSNSWNGFGVAGNDDGYYSGPDQPIVGVTFVNGAPGFNNGIPNLAPIALTNGYNLAGAPPGSPAPDDNRQALYFDAGDGTTATATFNFATLTGGVLPTGSWLFLDGVDQGERVRVNGPIGWIGAIHAGDSSLPRPSSPFPLPISVTDPTFPTCRPAITQTTTQLELIGRYGDISVPVPTCSNVPVPVSGQTVGYTKGADSIGIWVQTAIDLNQLTIEAIDTDPSTSNGMGGFTGPDNNFVLGLGVISATRAAGTGNRPVPALNGLAMSALLLVLLGSGLWLNRRHVS</sequence>
<reference evidence="2 3" key="2">
    <citation type="submission" date="2018-03" db="EMBL/GenBank/DDBJ databases">
        <authorList>
            <person name="Keele B.F."/>
        </authorList>
    </citation>
    <scope>NUCLEOTIDE SEQUENCE [LARGE SCALE GENOMIC DNA]</scope>
    <source>
        <strain evidence="2 3">D13</strain>
    </source>
</reference>
<keyword evidence="3" id="KW-1185">Reference proteome</keyword>
<reference evidence="2 3" key="1">
    <citation type="submission" date="2018-03" db="EMBL/GenBank/DDBJ databases">
        <title>Ahniella affigens gen. nov., sp. nov., a gammaproteobacterium isolated from sandy soil near a stream.</title>
        <authorList>
            <person name="Ko Y."/>
            <person name="Kim J.-H."/>
        </authorList>
    </citation>
    <scope>NUCLEOTIDE SEQUENCE [LARGE SCALE GENOMIC DNA]</scope>
    <source>
        <strain evidence="2 3">D13</strain>
    </source>
</reference>
<name>A0A2P1PQ31_9GAMM</name>
<organism evidence="2 3">
    <name type="scientific">Ahniella affigens</name>
    <dbReference type="NCBI Taxonomy" id="2021234"/>
    <lineage>
        <taxon>Bacteria</taxon>
        <taxon>Pseudomonadati</taxon>
        <taxon>Pseudomonadota</taxon>
        <taxon>Gammaproteobacteria</taxon>
        <taxon>Lysobacterales</taxon>
        <taxon>Rhodanobacteraceae</taxon>
        <taxon>Ahniella</taxon>
    </lineage>
</organism>
<gene>
    <name evidence="2" type="ORF">C7S18_06885</name>
</gene>
<evidence type="ECO:0000313" key="2">
    <source>
        <dbReference type="EMBL" id="AVP96940.1"/>
    </source>
</evidence>
<evidence type="ECO:0000313" key="3">
    <source>
        <dbReference type="Proteomes" id="UP000241074"/>
    </source>
</evidence>
<evidence type="ECO:0000256" key="1">
    <source>
        <dbReference type="SAM" id="Phobius"/>
    </source>
</evidence>
<keyword evidence="1" id="KW-0812">Transmembrane</keyword>
<keyword evidence="1" id="KW-0472">Membrane</keyword>
<dbReference type="Proteomes" id="UP000241074">
    <property type="component" value="Chromosome"/>
</dbReference>
<keyword evidence="1" id="KW-1133">Transmembrane helix</keyword>
<feature type="transmembrane region" description="Helical" evidence="1">
    <location>
        <begin position="290"/>
        <end position="310"/>
    </location>
</feature>